<keyword evidence="2" id="KW-0489">Methyltransferase</keyword>
<keyword evidence="3" id="KW-1185">Reference proteome</keyword>
<feature type="domain" description="Methyltransferase type 11" evidence="1">
    <location>
        <begin position="81"/>
        <end position="152"/>
    </location>
</feature>
<dbReference type="PANTHER" id="PTHR43036">
    <property type="entry name" value="OSJNBB0011N17.9 PROTEIN"/>
    <property type="match status" value="1"/>
</dbReference>
<dbReference type="STRING" id="1121390.SAMN02746041_00848"/>
<evidence type="ECO:0000313" key="3">
    <source>
        <dbReference type="Proteomes" id="UP000192783"/>
    </source>
</evidence>
<sequence length="348" mass="39749">MEAVEQRINNWVYGPDAFTREDDSDDAVFYERDRFVSHLDRTALDTVERIVGSLVVEQAPIILDLMAGWDSHLPEGIRPGKVVGLGLNENELRSNTALDEYVIHDLNRDPRLPFADGTFDVVVNTVSVDYLTRPFDVFRDVGRILKPGGLFLVVFSNRMFQQKAVKVWKEASEEERVIIVEDYFRSVPAFGETQVAISKGLPRPQDDKYAHLGLPSDPIYAVWAEKRGAPAGRRPRPRPQLDAGAPLSRDELARRKLQVARTLQCPYCGQGLKKWKVPQTPFTEWDNEFMYICFNDACPYLVRGWDVMETQGNRGFSYRLMYNPDRDALMPVPVPNLKALRESIVEED</sequence>
<dbReference type="GO" id="GO:0008757">
    <property type="term" value="F:S-adenosylmethionine-dependent methyltransferase activity"/>
    <property type="evidence" value="ECO:0007669"/>
    <property type="project" value="InterPro"/>
</dbReference>
<dbReference type="PANTHER" id="PTHR43036:SF2">
    <property type="entry name" value="OS04G0481300 PROTEIN"/>
    <property type="match status" value="1"/>
</dbReference>
<dbReference type="InterPro" id="IPR013216">
    <property type="entry name" value="Methyltransf_11"/>
</dbReference>
<gene>
    <name evidence="2" type="ORF">SAMN02746041_00848</name>
</gene>
<dbReference type="AlphaFoldDB" id="A0A1W1X8E7"/>
<dbReference type="Pfam" id="PF08241">
    <property type="entry name" value="Methyltransf_11"/>
    <property type="match status" value="1"/>
</dbReference>
<name>A0A1W1X8E7_9BACT</name>
<dbReference type="GO" id="GO:0032259">
    <property type="term" value="P:methylation"/>
    <property type="evidence" value="ECO:0007669"/>
    <property type="project" value="UniProtKB-KW"/>
</dbReference>
<dbReference type="CDD" id="cd02440">
    <property type="entry name" value="AdoMet_MTases"/>
    <property type="match status" value="1"/>
</dbReference>
<protein>
    <submittedName>
        <fullName evidence="2">Methyltransferase domain-containing protein</fullName>
    </submittedName>
</protein>
<evidence type="ECO:0000313" key="2">
    <source>
        <dbReference type="EMBL" id="SMC20242.1"/>
    </source>
</evidence>
<reference evidence="2 3" key="1">
    <citation type="submission" date="2017-04" db="EMBL/GenBank/DDBJ databases">
        <authorList>
            <person name="Afonso C.L."/>
            <person name="Miller P.J."/>
            <person name="Scott M.A."/>
            <person name="Spackman E."/>
            <person name="Goraichik I."/>
            <person name="Dimitrov K.M."/>
            <person name="Suarez D.L."/>
            <person name="Swayne D.E."/>
        </authorList>
    </citation>
    <scope>NUCLEOTIDE SEQUENCE [LARGE SCALE GENOMIC DNA]</scope>
    <source>
        <strain evidence="2 3">DSM 13146</strain>
    </source>
</reference>
<keyword evidence="2" id="KW-0808">Transferase</keyword>
<dbReference type="OrthoDB" id="529208at2"/>
<proteinExistence type="predicted"/>
<dbReference type="EMBL" id="FWXF01000003">
    <property type="protein sequence ID" value="SMC20242.1"/>
    <property type="molecule type" value="Genomic_DNA"/>
</dbReference>
<accession>A0A1W1X8E7</accession>
<dbReference type="RefSeq" id="WP_084056598.1">
    <property type="nucleotide sequence ID" value="NZ_FWXF01000003.1"/>
</dbReference>
<organism evidence="2 3">
    <name type="scientific">Desulfacinum hydrothermale DSM 13146</name>
    <dbReference type="NCBI Taxonomy" id="1121390"/>
    <lineage>
        <taxon>Bacteria</taxon>
        <taxon>Pseudomonadati</taxon>
        <taxon>Thermodesulfobacteriota</taxon>
        <taxon>Syntrophobacteria</taxon>
        <taxon>Syntrophobacterales</taxon>
        <taxon>Syntrophobacteraceae</taxon>
        <taxon>Desulfacinum</taxon>
    </lineage>
</organism>
<dbReference type="SUPFAM" id="SSF53335">
    <property type="entry name" value="S-adenosyl-L-methionine-dependent methyltransferases"/>
    <property type="match status" value="1"/>
</dbReference>
<dbReference type="Gene3D" id="3.40.50.150">
    <property type="entry name" value="Vaccinia Virus protein VP39"/>
    <property type="match status" value="1"/>
</dbReference>
<dbReference type="Proteomes" id="UP000192783">
    <property type="component" value="Unassembled WGS sequence"/>
</dbReference>
<dbReference type="InterPro" id="IPR029063">
    <property type="entry name" value="SAM-dependent_MTases_sf"/>
</dbReference>
<evidence type="ECO:0000259" key="1">
    <source>
        <dbReference type="Pfam" id="PF08241"/>
    </source>
</evidence>